<name>A0A3S5AXX0_9PLAT</name>
<dbReference type="AlphaFoldDB" id="A0A3S5AXX0"/>
<gene>
    <name evidence="1" type="ORF">PXEA_LOCUS24851</name>
</gene>
<sequence length="90" mass="10317">MCVSYYNDNLNDWEQLLETFPDDGNRMWTLQVDVSRADAQELFTEEDWESLGSLQASRFTVIVVSRDNLEITIPKTALDLVGKLATVNFI</sequence>
<dbReference type="EMBL" id="CAAALY010122024">
    <property type="protein sequence ID" value="VEL31411.1"/>
    <property type="molecule type" value="Genomic_DNA"/>
</dbReference>
<protein>
    <submittedName>
        <fullName evidence="1">Uncharacterized protein</fullName>
    </submittedName>
</protein>
<comment type="caution">
    <text evidence="1">The sequence shown here is derived from an EMBL/GenBank/DDBJ whole genome shotgun (WGS) entry which is preliminary data.</text>
</comment>
<accession>A0A3S5AXX0</accession>
<evidence type="ECO:0000313" key="2">
    <source>
        <dbReference type="Proteomes" id="UP000784294"/>
    </source>
</evidence>
<dbReference type="Proteomes" id="UP000784294">
    <property type="component" value="Unassembled WGS sequence"/>
</dbReference>
<dbReference type="OrthoDB" id="6143589at2759"/>
<organism evidence="1 2">
    <name type="scientific">Protopolystoma xenopodis</name>
    <dbReference type="NCBI Taxonomy" id="117903"/>
    <lineage>
        <taxon>Eukaryota</taxon>
        <taxon>Metazoa</taxon>
        <taxon>Spiralia</taxon>
        <taxon>Lophotrochozoa</taxon>
        <taxon>Platyhelminthes</taxon>
        <taxon>Monogenea</taxon>
        <taxon>Polyopisthocotylea</taxon>
        <taxon>Polystomatidea</taxon>
        <taxon>Polystomatidae</taxon>
        <taxon>Protopolystoma</taxon>
    </lineage>
</organism>
<keyword evidence="2" id="KW-1185">Reference proteome</keyword>
<proteinExistence type="predicted"/>
<evidence type="ECO:0000313" key="1">
    <source>
        <dbReference type="EMBL" id="VEL31411.1"/>
    </source>
</evidence>
<reference evidence="1" key="1">
    <citation type="submission" date="2018-11" db="EMBL/GenBank/DDBJ databases">
        <authorList>
            <consortium name="Pathogen Informatics"/>
        </authorList>
    </citation>
    <scope>NUCLEOTIDE SEQUENCE</scope>
</reference>